<dbReference type="Pfam" id="PF12511">
    <property type="entry name" value="DUF3716"/>
    <property type="match status" value="1"/>
</dbReference>
<keyword evidence="3" id="KW-1185">Reference proteome</keyword>
<dbReference type="GeneID" id="39575821"/>
<feature type="compositionally biased region" description="Polar residues" evidence="1">
    <location>
        <begin position="81"/>
        <end position="114"/>
    </location>
</feature>
<reference evidence="2 3" key="1">
    <citation type="journal article" date="2018" name="Mol. Ecol.">
        <title>The obligate alkalophilic soda-lake fungus Sodiomyces alkalinus has shifted to a protein diet.</title>
        <authorList>
            <person name="Grum-Grzhimaylo A.A."/>
            <person name="Falkoski D.L."/>
            <person name="van den Heuvel J."/>
            <person name="Valero-Jimenez C.A."/>
            <person name="Min B."/>
            <person name="Choi I.G."/>
            <person name="Lipzen A."/>
            <person name="Daum C.G."/>
            <person name="Aanen D.K."/>
            <person name="Tsang A."/>
            <person name="Henrissat B."/>
            <person name="Bilanenko E.N."/>
            <person name="de Vries R.P."/>
            <person name="van Kan J.A.L."/>
            <person name="Grigoriev I.V."/>
            <person name="Debets A.J.M."/>
        </authorList>
    </citation>
    <scope>NUCLEOTIDE SEQUENCE [LARGE SCALE GENOMIC DNA]</scope>
    <source>
        <strain evidence="2 3">F11</strain>
    </source>
</reference>
<evidence type="ECO:0000313" key="2">
    <source>
        <dbReference type="EMBL" id="ROT36532.1"/>
    </source>
</evidence>
<sequence>MVCPGRYCLSLEPHSGTFMRVDQTGSRYPLLFTLSFGSDHRPRLAFPLRSMEHHVADMTLELLTGHNRRANSRDRQRRSESSTPSWTLSNSASSHSGPTGNTTEDPFPTVSMSFNGGDDRTLFHHGYGQQNTDSGLAPGPGSDDGRTDIRTSFDSAPSAVSLGHSHGSAHISLHRVPETETLRRLTAMPIRRTWKCRPDKEEVDLSEDSGVEAIMVYERGKVQRGPQQCPRCRRGQGVSPECVKISDIRDGTCSNCLAARALSLARARARARAGAGMGGPGGAAAASASTNPSQHHRSYSPEKQHLLSQSAAMSPSVPQEDLVAVWNVIVGVLSRQPRDLDYCACFTDDDDDEDDETLTPARRIEDAALLVARSADEWGHLIEEQEDREGHAPSTASASSSSSSRRAWRTESEKAKLMRQAVRIRETALRIATCARTWREKQKPT</sequence>
<feature type="region of interest" description="Disordered" evidence="1">
    <location>
        <begin position="65"/>
        <end position="166"/>
    </location>
</feature>
<dbReference type="InterPro" id="IPR022190">
    <property type="entry name" value="DUF3716"/>
</dbReference>
<accession>A0A3N2PPU4</accession>
<feature type="compositionally biased region" description="Low complexity" evidence="1">
    <location>
        <begin position="394"/>
        <end position="405"/>
    </location>
</feature>
<evidence type="ECO:0000256" key="1">
    <source>
        <dbReference type="SAM" id="MobiDB-lite"/>
    </source>
</evidence>
<feature type="compositionally biased region" description="Basic and acidic residues" evidence="1">
    <location>
        <begin position="71"/>
        <end position="80"/>
    </location>
</feature>
<dbReference type="RefSeq" id="XP_028464338.1">
    <property type="nucleotide sequence ID" value="XM_028607343.1"/>
</dbReference>
<gene>
    <name evidence="2" type="ORF">SODALDRAFT_221468</name>
</gene>
<name>A0A3N2PPU4_SODAK</name>
<proteinExistence type="predicted"/>
<dbReference type="Proteomes" id="UP000272025">
    <property type="component" value="Unassembled WGS sequence"/>
</dbReference>
<dbReference type="AlphaFoldDB" id="A0A3N2PPU4"/>
<feature type="region of interest" description="Disordered" evidence="1">
    <location>
        <begin position="273"/>
        <end position="313"/>
    </location>
</feature>
<evidence type="ECO:0000313" key="3">
    <source>
        <dbReference type="Proteomes" id="UP000272025"/>
    </source>
</evidence>
<feature type="region of interest" description="Disordered" evidence="1">
    <location>
        <begin position="384"/>
        <end position="412"/>
    </location>
</feature>
<organism evidence="2 3">
    <name type="scientific">Sodiomyces alkalinus (strain CBS 110278 / VKM F-3762 / F11)</name>
    <name type="common">Alkaliphilic filamentous fungus</name>
    <dbReference type="NCBI Taxonomy" id="1314773"/>
    <lineage>
        <taxon>Eukaryota</taxon>
        <taxon>Fungi</taxon>
        <taxon>Dikarya</taxon>
        <taxon>Ascomycota</taxon>
        <taxon>Pezizomycotina</taxon>
        <taxon>Sordariomycetes</taxon>
        <taxon>Hypocreomycetidae</taxon>
        <taxon>Glomerellales</taxon>
        <taxon>Plectosphaerellaceae</taxon>
        <taxon>Sodiomyces</taxon>
    </lineage>
</organism>
<protein>
    <submittedName>
        <fullName evidence="2">Uncharacterized protein</fullName>
    </submittedName>
</protein>
<dbReference type="EMBL" id="ML119059">
    <property type="protein sequence ID" value="ROT36532.1"/>
    <property type="molecule type" value="Genomic_DNA"/>
</dbReference>
<dbReference type="OrthoDB" id="4825089at2759"/>